<reference evidence="3 4" key="1">
    <citation type="journal article" date="2016" name="Genome Biol. Evol.">
        <title>Gene Family Evolution Reflects Adaptation to Soil Environmental Stressors in the Genome of the Collembolan Orchesella cincta.</title>
        <authorList>
            <person name="Faddeeva-Vakhrusheva A."/>
            <person name="Derks M.F."/>
            <person name="Anvar S.Y."/>
            <person name="Agamennone V."/>
            <person name="Suring W."/>
            <person name="Smit S."/>
            <person name="van Straalen N.M."/>
            <person name="Roelofs D."/>
        </authorList>
    </citation>
    <scope>NUCLEOTIDE SEQUENCE [LARGE SCALE GENOMIC DNA]</scope>
    <source>
        <tissue evidence="3">Mixed pool</tissue>
    </source>
</reference>
<proteinExistence type="predicted"/>
<protein>
    <submittedName>
        <fullName evidence="3">Uncharacterized protein</fullName>
    </submittedName>
</protein>
<name>A0A1D2NF13_ORCCI</name>
<evidence type="ECO:0000313" key="3">
    <source>
        <dbReference type="EMBL" id="ODN03841.1"/>
    </source>
</evidence>
<feature type="chain" id="PRO_5008905467" evidence="2">
    <location>
        <begin position="24"/>
        <end position="296"/>
    </location>
</feature>
<gene>
    <name evidence="3" type="ORF">Ocin01_02840</name>
</gene>
<feature type="signal peptide" evidence="2">
    <location>
        <begin position="1"/>
        <end position="23"/>
    </location>
</feature>
<keyword evidence="1" id="KW-1133">Transmembrane helix</keyword>
<keyword evidence="2" id="KW-0732">Signal</keyword>
<dbReference type="EMBL" id="LJIJ01000061">
    <property type="protein sequence ID" value="ODN03841.1"/>
    <property type="molecule type" value="Genomic_DNA"/>
</dbReference>
<accession>A0A1D2NF13</accession>
<comment type="caution">
    <text evidence="3">The sequence shown here is derived from an EMBL/GenBank/DDBJ whole genome shotgun (WGS) entry which is preliminary data.</text>
</comment>
<sequence length="296" mass="32720">MQAVQFRISILLILSNSIFGTSSVKVAIKSQHAGLCIRVRDMKKVELDECYWKNDGPTVKNLEAEQIFDIHPSDVPSEEGQDEEGVEKVSSFLIRLSSQKKNTCLAAISSTVTLEKCQLLRSRFRISGMILRDTSTSCRNSTFNDFRYKFQPSPSSCLDVSSSNGPGKNYLIGSSKCALAKTEMKNDPQLWQLCTQNGNCSLSLSDLAWNSFVKIDTQGEMDKVNCTEPDTTTRRPTEIPIIDGDFLSNHSTGSTTGDAVIADSGTESIRGLSKFTIVNFAFCSIITLLFFTFLLV</sequence>
<evidence type="ECO:0000313" key="4">
    <source>
        <dbReference type="Proteomes" id="UP000094527"/>
    </source>
</evidence>
<keyword evidence="4" id="KW-1185">Reference proteome</keyword>
<keyword evidence="1" id="KW-0812">Transmembrane</keyword>
<dbReference type="AlphaFoldDB" id="A0A1D2NF13"/>
<feature type="transmembrane region" description="Helical" evidence="1">
    <location>
        <begin position="277"/>
        <end position="295"/>
    </location>
</feature>
<dbReference type="Proteomes" id="UP000094527">
    <property type="component" value="Unassembled WGS sequence"/>
</dbReference>
<evidence type="ECO:0000256" key="1">
    <source>
        <dbReference type="SAM" id="Phobius"/>
    </source>
</evidence>
<keyword evidence="1" id="KW-0472">Membrane</keyword>
<organism evidence="3 4">
    <name type="scientific">Orchesella cincta</name>
    <name type="common">Springtail</name>
    <name type="synonym">Podura cincta</name>
    <dbReference type="NCBI Taxonomy" id="48709"/>
    <lineage>
        <taxon>Eukaryota</taxon>
        <taxon>Metazoa</taxon>
        <taxon>Ecdysozoa</taxon>
        <taxon>Arthropoda</taxon>
        <taxon>Hexapoda</taxon>
        <taxon>Collembola</taxon>
        <taxon>Entomobryomorpha</taxon>
        <taxon>Entomobryoidea</taxon>
        <taxon>Orchesellidae</taxon>
        <taxon>Orchesellinae</taxon>
        <taxon>Orchesella</taxon>
    </lineage>
</organism>
<evidence type="ECO:0000256" key="2">
    <source>
        <dbReference type="SAM" id="SignalP"/>
    </source>
</evidence>